<dbReference type="Proteomes" id="UP000829291">
    <property type="component" value="Chromosome 2"/>
</dbReference>
<dbReference type="RefSeq" id="XP_015520358.1">
    <property type="nucleotide sequence ID" value="XM_015664872.2"/>
</dbReference>
<feature type="region of interest" description="Disordered" evidence="1">
    <location>
        <begin position="1"/>
        <end position="95"/>
    </location>
</feature>
<gene>
    <name evidence="3" type="primary">LOC107224702</name>
</gene>
<accession>A0A6J0C1N0</accession>
<feature type="compositionally biased region" description="Polar residues" evidence="1">
    <location>
        <begin position="32"/>
        <end position="48"/>
    </location>
</feature>
<evidence type="ECO:0000256" key="1">
    <source>
        <dbReference type="SAM" id="MobiDB-lite"/>
    </source>
</evidence>
<feature type="compositionally biased region" description="Polar residues" evidence="1">
    <location>
        <begin position="1"/>
        <end position="14"/>
    </location>
</feature>
<feature type="compositionally biased region" description="Polar residues" evidence="1">
    <location>
        <begin position="63"/>
        <end position="84"/>
    </location>
</feature>
<proteinExistence type="predicted"/>
<evidence type="ECO:0000313" key="2">
    <source>
        <dbReference type="Proteomes" id="UP000829291"/>
    </source>
</evidence>
<feature type="compositionally biased region" description="Basic and acidic residues" evidence="1">
    <location>
        <begin position="15"/>
        <end position="27"/>
    </location>
</feature>
<evidence type="ECO:0000313" key="3">
    <source>
        <dbReference type="RefSeq" id="XP_015520358.1"/>
    </source>
</evidence>
<reference evidence="3" key="1">
    <citation type="submission" date="2025-08" db="UniProtKB">
        <authorList>
            <consortium name="RefSeq"/>
        </authorList>
    </citation>
    <scope>IDENTIFICATION</scope>
    <source>
        <tissue evidence="3">Thorax and Abdomen</tissue>
    </source>
</reference>
<dbReference type="AlphaFoldDB" id="A0A6J0C1N0"/>
<protein>
    <submittedName>
        <fullName evidence="3">MAPK-interacting and spindle-stabilizing protein-like isoform X2</fullName>
    </submittedName>
</protein>
<name>A0A6J0C1N0_NEOLC</name>
<keyword evidence="2" id="KW-1185">Reference proteome</keyword>
<dbReference type="OrthoDB" id="7693657at2759"/>
<dbReference type="GeneID" id="107224702"/>
<sequence>MDPSRFNGTTMASSKETEALRTTERHVGATSGHDSQTNPSASLLQFGQHNPGVPSMEPPPYSSVVTQDSQAWHNHPGTFSNVNGQAPYPTGPAPYPTDGAPAFEVPSKAPYPTAPVVSSPYPAVSGITSQPTFTPGPASQAPYPVAAMPMPTPITTTGGQIGFTNPLTTEPKSATSGYQPAGYEPLNNQGMIYPTQSGAGGQYYPVQNPYQQNQVPPPQTVYVVQKNADTSTTDDDCAMLACCLASCYCLCECLKICISTD</sequence>
<organism evidence="3">
    <name type="scientific">Neodiprion lecontei</name>
    <name type="common">Redheaded pine sawfly</name>
    <dbReference type="NCBI Taxonomy" id="441921"/>
    <lineage>
        <taxon>Eukaryota</taxon>
        <taxon>Metazoa</taxon>
        <taxon>Ecdysozoa</taxon>
        <taxon>Arthropoda</taxon>
        <taxon>Hexapoda</taxon>
        <taxon>Insecta</taxon>
        <taxon>Pterygota</taxon>
        <taxon>Neoptera</taxon>
        <taxon>Endopterygota</taxon>
        <taxon>Hymenoptera</taxon>
        <taxon>Tenthredinoidea</taxon>
        <taxon>Diprionidae</taxon>
        <taxon>Diprioninae</taxon>
        <taxon>Neodiprion</taxon>
    </lineage>
</organism>